<dbReference type="EMBL" id="CP096142">
    <property type="protein sequence ID" value="UXA64335.1"/>
    <property type="molecule type" value="Genomic_DNA"/>
</dbReference>
<feature type="chain" id="PRO_5040265456" description="Wall associated protein" evidence="1">
    <location>
        <begin position="23"/>
        <end position="507"/>
    </location>
</feature>
<evidence type="ECO:0000313" key="2">
    <source>
        <dbReference type="EMBL" id="UXA64335.1"/>
    </source>
</evidence>
<proteinExistence type="predicted"/>
<reference evidence="2" key="1">
    <citation type="submission" date="2022-04" db="EMBL/GenBank/DDBJ databases">
        <title>Xanthomonas prunicola pv. tritici, a pathogen causing a previously unreported foliar disease of wheat.</title>
        <authorList>
            <person name="Clavijo F."/>
            <person name="Curland R.D."/>
            <person name="Dill-Macky R."/>
            <person name="Pereyra S."/>
            <person name="Roman-Reyna V."/>
            <person name="Siri M.I."/>
        </authorList>
    </citation>
    <scope>NUCLEOTIDE SEQUENCE</scope>
    <source>
        <strain evidence="2">CIX249</strain>
    </source>
</reference>
<sequence>MPLSWKRLVVMWGIFFSGLAGAQSNGKAPWEEYDKLIHNRQALTVLGPTLFGDQVDLYSGALSFSSVDIEVPGNALNLNVGRSLTVGNRQGYAINDLPFADWDLEVPRLSGVFASTTGWASACTHNGNGQPPMVGSSGSGGLFLASEYWHGNQVIIPGRGRQDMLVASNGNLPKPGSGGPYTWLAPDFTYFSCIPQQKNASGEGFLAITPDGVKYWFDWQAQYMEPILERPDPDGSVKTLGRRQAVLYATRVEDRFGNWVNYTYTNAANAPATLASVSSSDGRAIALSYNERGHISQIRNGTQSWTYHYSYPSATAGHLSAVDLPDGSHWAFDLSGLASAAIFYEQAVSPGDIVRTCGYPGFVVSPPNAKGTITHPSGAIGEFTVSVVARGRSNVPRVCNNYTARNNDPNDDIARYAMTYDGFALTQKRLSGPGIDAAEWNYAYGGTASFASGTGPTCTSGECGAVICKSESCSGSQITQVSEPEGIWVRYTFGNSYRYNEGKLLKV</sequence>
<evidence type="ECO:0000256" key="1">
    <source>
        <dbReference type="SAM" id="SignalP"/>
    </source>
</evidence>
<dbReference type="RefSeq" id="WP_252162102.1">
    <property type="nucleotide sequence ID" value="NZ_CP094827.1"/>
</dbReference>
<protein>
    <recommendedName>
        <fullName evidence="4">Wall associated protein</fullName>
    </recommendedName>
</protein>
<dbReference type="GeneID" id="75152769"/>
<keyword evidence="1" id="KW-0732">Signal</keyword>
<evidence type="ECO:0008006" key="4">
    <source>
        <dbReference type="Google" id="ProtNLM"/>
    </source>
</evidence>
<gene>
    <name evidence="2" type="ORF">M0D43_15405</name>
</gene>
<evidence type="ECO:0000313" key="3">
    <source>
        <dbReference type="Proteomes" id="UP001058381"/>
    </source>
</evidence>
<dbReference type="Proteomes" id="UP001058381">
    <property type="component" value="Chromosome"/>
</dbReference>
<feature type="signal peptide" evidence="1">
    <location>
        <begin position="1"/>
        <end position="22"/>
    </location>
</feature>
<organism evidence="2 3">
    <name type="scientific">Xanthomonas prunicola</name>
    <dbReference type="NCBI Taxonomy" id="2053930"/>
    <lineage>
        <taxon>Bacteria</taxon>
        <taxon>Pseudomonadati</taxon>
        <taxon>Pseudomonadota</taxon>
        <taxon>Gammaproteobacteria</taxon>
        <taxon>Lysobacterales</taxon>
        <taxon>Lysobacteraceae</taxon>
        <taxon>Xanthomonas</taxon>
    </lineage>
</organism>
<dbReference type="AlphaFoldDB" id="A0A9Q9MW87"/>
<accession>A0A9Q9MW87</accession>
<name>A0A9Q9MW87_9XANT</name>